<gene>
    <name evidence="1" type="ORF">SAMN05421736_11832</name>
</gene>
<dbReference type="SUPFAM" id="SSF48208">
    <property type="entry name" value="Six-hairpin glycosidases"/>
    <property type="match status" value="1"/>
</dbReference>
<dbReference type="Proteomes" id="UP000198935">
    <property type="component" value="Unassembled WGS sequence"/>
</dbReference>
<dbReference type="AlphaFoldDB" id="A0A1H3U3J4"/>
<accession>A0A1H3U3J4</accession>
<dbReference type="SMART" id="SM01149">
    <property type="entry name" value="DUF1237"/>
    <property type="match status" value="1"/>
</dbReference>
<dbReference type="GO" id="GO:0005975">
    <property type="term" value="P:carbohydrate metabolic process"/>
    <property type="evidence" value="ECO:0007669"/>
    <property type="project" value="InterPro"/>
</dbReference>
<proteinExistence type="predicted"/>
<dbReference type="PANTHER" id="PTHR31047">
    <property type="entry name" value="MEIOTICALLY UP-REGULATED GENE 157 PROTEIN"/>
    <property type="match status" value="1"/>
</dbReference>
<dbReference type="STRING" id="1503961.SAMN05421736_11832"/>
<dbReference type="Pfam" id="PF06824">
    <property type="entry name" value="Glyco_hydro_125"/>
    <property type="match status" value="1"/>
</dbReference>
<dbReference type="PIRSF" id="PIRSF028846">
    <property type="entry name" value="UCP028846"/>
    <property type="match status" value="1"/>
</dbReference>
<organism evidence="1 2">
    <name type="scientific">Evansella caseinilytica</name>
    <dbReference type="NCBI Taxonomy" id="1503961"/>
    <lineage>
        <taxon>Bacteria</taxon>
        <taxon>Bacillati</taxon>
        <taxon>Bacillota</taxon>
        <taxon>Bacilli</taxon>
        <taxon>Bacillales</taxon>
        <taxon>Bacillaceae</taxon>
        <taxon>Evansella</taxon>
    </lineage>
</organism>
<reference evidence="2" key="1">
    <citation type="submission" date="2016-10" db="EMBL/GenBank/DDBJ databases">
        <authorList>
            <person name="Varghese N."/>
            <person name="Submissions S."/>
        </authorList>
    </citation>
    <scope>NUCLEOTIDE SEQUENCE [LARGE SCALE GENOMIC DNA]</scope>
    <source>
        <strain evidence="2">SP</strain>
    </source>
</reference>
<evidence type="ECO:0000313" key="1">
    <source>
        <dbReference type="EMBL" id="SDZ57054.1"/>
    </source>
</evidence>
<sequence length="445" mass="51173">MMTEQKKIPASLQRIIDRVKEVYAHDTEVQKLFENGFINTYETTLKQDGAGTFVITGDIPAMWLRDSSAQVRPYLTVAAEDREIASMLKQVIERQWKYILHDPYANAFNRTANNKGHQQDRTEMSPWIWERKYEVDSLCYPLQLTYLYWKATGDNTILHPTLKKVAEVIYQVWKVEQNHEENSPYLFERDNCRVSDTLLRNGKGGYSVKTGMTWSGFRPSDDACLYGYLIPANMFAAVVLEYAREMLTAMEETELANKVTALSREIKAGIETYGKIDHPVFGEIYVYETDGDGNVNLMDDANVPSLLSMPYLGYAAPTDQTYLNTREFILSRHNPYYYEGEKASGIGSPHTPDHYIWHIALAIQGMTAVERAEKDRILDMFKNSHGSTYYMHEGFDADRPENYTRSWFAWANSMFSEFILSEIGVYVPGSPLERQKGTEVDNRVL</sequence>
<evidence type="ECO:0008006" key="3">
    <source>
        <dbReference type="Google" id="ProtNLM"/>
    </source>
</evidence>
<dbReference type="EMBL" id="FNPI01000018">
    <property type="protein sequence ID" value="SDZ57054.1"/>
    <property type="molecule type" value="Genomic_DNA"/>
</dbReference>
<protein>
    <recommendedName>
        <fullName evidence="3">Metal-independent alpha-mannosidase</fullName>
    </recommendedName>
</protein>
<dbReference type="InterPro" id="IPR008313">
    <property type="entry name" value="GH125"/>
</dbReference>
<evidence type="ECO:0000313" key="2">
    <source>
        <dbReference type="Proteomes" id="UP000198935"/>
    </source>
</evidence>
<dbReference type="InterPro" id="IPR008928">
    <property type="entry name" value="6-hairpin_glycosidase_sf"/>
</dbReference>
<dbReference type="PANTHER" id="PTHR31047:SF0">
    <property type="entry name" value="MEIOTICALLY UP-REGULATED GENE 157 PROTEIN"/>
    <property type="match status" value="1"/>
</dbReference>
<dbReference type="InterPro" id="IPR012341">
    <property type="entry name" value="6hp_glycosidase-like_sf"/>
</dbReference>
<dbReference type="Gene3D" id="1.50.10.10">
    <property type="match status" value="1"/>
</dbReference>
<name>A0A1H3U3J4_9BACI</name>
<keyword evidence="2" id="KW-1185">Reference proteome</keyword>